<feature type="non-terminal residue" evidence="1">
    <location>
        <position position="1"/>
    </location>
</feature>
<evidence type="ECO:0000313" key="1">
    <source>
        <dbReference type="EMBL" id="CEK59980.1"/>
    </source>
</evidence>
<accession>A0A0B6YX01</accession>
<sequence length="57" mass="6215">KGTAMQALTKSHEDIATGIDKFTPGNVIKLEIKSYKVSAGPHSESQLNKQINTDLEM</sequence>
<proteinExistence type="predicted"/>
<dbReference type="EMBL" id="HACG01013115">
    <property type="protein sequence ID" value="CEK59980.1"/>
    <property type="molecule type" value="Transcribed_RNA"/>
</dbReference>
<organism evidence="1">
    <name type="scientific">Arion vulgaris</name>
    <dbReference type="NCBI Taxonomy" id="1028688"/>
    <lineage>
        <taxon>Eukaryota</taxon>
        <taxon>Metazoa</taxon>
        <taxon>Spiralia</taxon>
        <taxon>Lophotrochozoa</taxon>
        <taxon>Mollusca</taxon>
        <taxon>Gastropoda</taxon>
        <taxon>Heterobranchia</taxon>
        <taxon>Euthyneura</taxon>
        <taxon>Panpulmonata</taxon>
        <taxon>Eupulmonata</taxon>
        <taxon>Stylommatophora</taxon>
        <taxon>Helicina</taxon>
        <taxon>Arionoidea</taxon>
        <taxon>Arionidae</taxon>
        <taxon>Arion</taxon>
    </lineage>
</organism>
<name>A0A0B6YX01_9EUPU</name>
<reference evidence="1" key="1">
    <citation type="submission" date="2014-12" db="EMBL/GenBank/DDBJ databases">
        <title>Insight into the proteome of Arion vulgaris.</title>
        <authorList>
            <person name="Aradska J."/>
            <person name="Bulat T."/>
            <person name="Smidak R."/>
            <person name="Sarate P."/>
            <person name="Gangsoo J."/>
            <person name="Sialana F."/>
            <person name="Bilban M."/>
            <person name="Lubec G."/>
        </authorList>
    </citation>
    <scope>NUCLEOTIDE SEQUENCE</scope>
    <source>
        <tissue evidence="1">Skin</tissue>
    </source>
</reference>
<dbReference type="AlphaFoldDB" id="A0A0B6YX01"/>
<gene>
    <name evidence="1" type="primary">ORF38049</name>
</gene>
<protein>
    <submittedName>
        <fullName evidence="1">Uncharacterized protein</fullName>
    </submittedName>
</protein>